<dbReference type="Gene3D" id="2.40.30.10">
    <property type="entry name" value="Translation factors"/>
    <property type="match status" value="1"/>
</dbReference>
<evidence type="ECO:0000256" key="2">
    <source>
        <dbReference type="ARBA" id="ARBA00022714"/>
    </source>
</evidence>
<keyword evidence="2" id="KW-0408">Iron</keyword>
<dbReference type="Pfam" id="PF00970">
    <property type="entry name" value="FAD_binding_6"/>
    <property type="match status" value="1"/>
</dbReference>
<dbReference type="PANTHER" id="PTHR47354">
    <property type="entry name" value="NADH OXIDOREDUCTASE HCR"/>
    <property type="match status" value="1"/>
</dbReference>
<dbReference type="InterPro" id="IPR008333">
    <property type="entry name" value="Cbr1-like_FAD-bd_dom"/>
</dbReference>
<dbReference type="CDD" id="cd06217">
    <property type="entry name" value="FNR_iron_sulfur_binding_3"/>
    <property type="match status" value="1"/>
</dbReference>
<dbReference type="SUPFAM" id="SSF52343">
    <property type="entry name" value="Ferredoxin reductase-like, C-terminal NADP-linked domain"/>
    <property type="match status" value="1"/>
</dbReference>
<dbReference type="OrthoDB" id="9796486at2"/>
<gene>
    <name evidence="5" type="ORF">ELQ94_05190</name>
</gene>
<dbReference type="Gene3D" id="3.40.50.80">
    <property type="entry name" value="Nucleotide-binding domain of ferredoxin-NADP reductase (FNR) module"/>
    <property type="match status" value="1"/>
</dbReference>
<dbReference type="PANTHER" id="PTHR47354:SF5">
    <property type="entry name" value="PROTEIN RFBI"/>
    <property type="match status" value="1"/>
</dbReference>
<evidence type="ECO:0000313" key="6">
    <source>
        <dbReference type="Proteomes" id="UP000274909"/>
    </source>
</evidence>
<feature type="domain" description="FAD-binding FR-type" evidence="4">
    <location>
        <begin position="1"/>
        <end position="99"/>
    </location>
</feature>
<dbReference type="InterPro" id="IPR039261">
    <property type="entry name" value="FNR_nucleotide-bd"/>
</dbReference>
<organism evidence="5 6">
    <name type="scientific">Labedella endophytica</name>
    <dbReference type="NCBI Taxonomy" id="1523160"/>
    <lineage>
        <taxon>Bacteria</taxon>
        <taxon>Bacillati</taxon>
        <taxon>Actinomycetota</taxon>
        <taxon>Actinomycetes</taxon>
        <taxon>Micrococcales</taxon>
        <taxon>Microbacteriaceae</taxon>
        <taxon>Labedella</taxon>
    </lineage>
</organism>
<dbReference type="InterPro" id="IPR017927">
    <property type="entry name" value="FAD-bd_FR_type"/>
</dbReference>
<dbReference type="SUPFAM" id="SSF63380">
    <property type="entry name" value="Riboflavin synthase domain-like"/>
    <property type="match status" value="1"/>
</dbReference>
<evidence type="ECO:0000313" key="5">
    <source>
        <dbReference type="EMBL" id="RUR01992.1"/>
    </source>
</evidence>
<evidence type="ECO:0000256" key="1">
    <source>
        <dbReference type="ARBA" id="ARBA00001974"/>
    </source>
</evidence>
<dbReference type="PRINTS" id="PR00406">
    <property type="entry name" value="CYTB5RDTASE"/>
</dbReference>
<reference evidence="5 6" key="1">
    <citation type="submission" date="2018-12" db="EMBL/GenBank/DDBJ databases">
        <authorList>
            <person name="Li F."/>
        </authorList>
    </citation>
    <scope>NUCLEOTIDE SEQUENCE [LARGE SCALE GENOMIC DNA]</scope>
    <source>
        <strain evidence="5 6">EGI 6500705</strain>
    </source>
</reference>
<sequence length="234" mass="24973">MVGTVTDVRTETPTGRSLTITVDGWPGNLAGQHLDLRLTAPDGYQAVRSYSIASVGDGPAVQLAVDKITTGEVSPYLVDDVLPGDQLEVRGPLGRWFVWTPEDTRPIQLIAGGSGIVPLIAMARAHAASGSIVPFRLLYSVRSPQDRFFADEIAALESDLFRVDYVYTRSAPEGWATPPGRVTPERISAATIPVSETPGVFVCGPTGFVETVARALVDLGHEPQSVKTERFGGS</sequence>
<dbReference type="EMBL" id="RZGZ01000002">
    <property type="protein sequence ID" value="RUR01992.1"/>
    <property type="molecule type" value="Genomic_DNA"/>
</dbReference>
<evidence type="ECO:0000256" key="3">
    <source>
        <dbReference type="ARBA" id="ARBA00023014"/>
    </source>
</evidence>
<proteinExistence type="predicted"/>
<accession>A0A3S0Y1D3</accession>
<dbReference type="GO" id="GO:0016491">
    <property type="term" value="F:oxidoreductase activity"/>
    <property type="evidence" value="ECO:0007669"/>
    <property type="project" value="InterPro"/>
</dbReference>
<dbReference type="InterPro" id="IPR017938">
    <property type="entry name" value="Riboflavin_synthase-like_b-brl"/>
</dbReference>
<evidence type="ECO:0000259" key="4">
    <source>
        <dbReference type="PROSITE" id="PS51384"/>
    </source>
</evidence>
<keyword evidence="2" id="KW-0479">Metal-binding</keyword>
<dbReference type="PROSITE" id="PS51384">
    <property type="entry name" value="FAD_FR"/>
    <property type="match status" value="1"/>
</dbReference>
<dbReference type="AlphaFoldDB" id="A0A3S0Y1D3"/>
<keyword evidence="3" id="KW-0411">Iron-sulfur</keyword>
<dbReference type="Proteomes" id="UP000274909">
    <property type="component" value="Unassembled WGS sequence"/>
</dbReference>
<comment type="cofactor">
    <cofactor evidence="1">
        <name>FAD</name>
        <dbReference type="ChEBI" id="CHEBI:57692"/>
    </cofactor>
</comment>
<dbReference type="InterPro" id="IPR050415">
    <property type="entry name" value="MRET"/>
</dbReference>
<dbReference type="Pfam" id="PF00175">
    <property type="entry name" value="NAD_binding_1"/>
    <property type="match status" value="1"/>
</dbReference>
<comment type="caution">
    <text evidence="5">The sequence shown here is derived from an EMBL/GenBank/DDBJ whole genome shotgun (WGS) entry which is preliminary data.</text>
</comment>
<dbReference type="GO" id="GO:0051537">
    <property type="term" value="F:2 iron, 2 sulfur cluster binding"/>
    <property type="evidence" value="ECO:0007669"/>
    <property type="project" value="UniProtKB-KW"/>
</dbReference>
<keyword evidence="2" id="KW-0001">2Fe-2S</keyword>
<keyword evidence="6" id="KW-1185">Reference proteome</keyword>
<protein>
    <submittedName>
        <fullName evidence="5">Oxidoreductase</fullName>
    </submittedName>
</protein>
<dbReference type="InterPro" id="IPR001433">
    <property type="entry name" value="OxRdtase_FAD/NAD-bd"/>
</dbReference>
<name>A0A3S0Y1D3_9MICO</name>